<name>A0A7S9REA2_9BACT</name>
<evidence type="ECO:0000256" key="1">
    <source>
        <dbReference type="ARBA" id="ARBA00004328"/>
    </source>
</evidence>
<dbReference type="GO" id="GO:0006508">
    <property type="term" value="P:proteolysis"/>
    <property type="evidence" value="ECO:0007669"/>
    <property type="project" value="UniProtKB-KW"/>
</dbReference>
<evidence type="ECO:0000313" key="8">
    <source>
        <dbReference type="Proteomes" id="UP000594508"/>
    </source>
</evidence>
<dbReference type="RefSeq" id="WP_107915638.1">
    <property type="nucleotide sequence ID" value="NZ_CP060707.1"/>
</dbReference>
<dbReference type="Proteomes" id="UP000594508">
    <property type="component" value="Chromosome"/>
</dbReference>
<keyword evidence="3" id="KW-0645">Protease</keyword>
<protein>
    <submittedName>
        <fullName evidence="7">Phage major capsid protein</fullName>
    </submittedName>
</protein>
<accession>A0A7S9REA2</accession>
<dbReference type="SUPFAM" id="SSF56563">
    <property type="entry name" value="Major capsid protein gp5"/>
    <property type="match status" value="1"/>
</dbReference>
<dbReference type="Pfam" id="PF04586">
    <property type="entry name" value="Peptidase_S78"/>
    <property type="match status" value="1"/>
</dbReference>
<feature type="domain" description="Phage capsid-like C-terminal" evidence="6">
    <location>
        <begin position="309"/>
        <end position="563"/>
    </location>
</feature>
<dbReference type="InterPro" id="IPR054613">
    <property type="entry name" value="Peptidase_S78_dom"/>
</dbReference>
<comment type="subcellular location">
    <subcellularLocation>
        <location evidence="1">Virion</location>
    </subcellularLocation>
</comment>
<sequence length="568" mass="63628">MNKINLQNEDISKFKAVLADNAINDEAKTISFLALSHNNLHKRYSFFGDEYYLSVDLSGVKFEATTLYLDHDVSFENAIGKIIDTKLDDKGFKVIVQFNDEVSQSREAYAKFKAGFSDSVSVGFKNYELKECEPIDGIEHFEIKNGVINELSAVWQGADPNAKVANFAKEQEKPKAVEQEIQKEDEKTEFKAEKKDETKEIIELAEILGKQAEALEAIKNKISFSEFSNKLKEQQQKTNDIKEFNIMKRENTQEFSLANIIKNAGNASTADLGFEVENYFNKSNGRFVLPPDFGARFNDSITTTTQGAGAIATEFRDDLLIEEVKKESPLLSECSWLDGLSQRVEIPRNNSNITADFVEEGQSRDSENLSFDKIILEPHTLLATIRITRTMMNMSAFGLESFTYKAMKFAIRKKLEEVILYGKGVIKGIFEISGVPSIAAYMTAPTLEKTLSFGDTLENNNGNIANAKFALKNSDVSKLKATARGVSNEKMLIEELGNLQGYPYFTTQLIKSGDVVFGDFKDIFIGSFKGIELLTHNERGGDIILELYLDVDAKLAREKSFVISKTSA</sequence>
<keyword evidence="2" id="KW-1188">Viral release from host cell</keyword>
<evidence type="ECO:0000256" key="2">
    <source>
        <dbReference type="ARBA" id="ARBA00022612"/>
    </source>
</evidence>
<gene>
    <name evidence="7" type="ORF">CVT00_01180</name>
</gene>
<dbReference type="Pfam" id="PF05065">
    <property type="entry name" value="Phage_capsid"/>
    <property type="match status" value="1"/>
</dbReference>
<evidence type="ECO:0000256" key="3">
    <source>
        <dbReference type="ARBA" id="ARBA00022670"/>
    </source>
</evidence>
<dbReference type="GO" id="GO:0008233">
    <property type="term" value="F:peptidase activity"/>
    <property type="evidence" value="ECO:0007669"/>
    <property type="project" value="UniProtKB-KW"/>
</dbReference>
<evidence type="ECO:0000259" key="6">
    <source>
        <dbReference type="Pfam" id="PF05065"/>
    </source>
</evidence>
<organism evidence="7 8">
    <name type="scientific">Campylobacter concisus</name>
    <dbReference type="NCBI Taxonomy" id="199"/>
    <lineage>
        <taxon>Bacteria</taxon>
        <taxon>Pseudomonadati</taxon>
        <taxon>Campylobacterota</taxon>
        <taxon>Epsilonproteobacteria</taxon>
        <taxon>Campylobacterales</taxon>
        <taxon>Campylobacteraceae</taxon>
        <taxon>Campylobacter</taxon>
    </lineage>
</organism>
<evidence type="ECO:0000259" key="5">
    <source>
        <dbReference type="Pfam" id="PF04586"/>
    </source>
</evidence>
<dbReference type="InterPro" id="IPR024455">
    <property type="entry name" value="Phage_capsid"/>
</dbReference>
<dbReference type="Gene3D" id="3.30.2400.10">
    <property type="entry name" value="Major capsid protein gp5"/>
    <property type="match status" value="1"/>
</dbReference>
<reference evidence="7 8" key="1">
    <citation type="journal article" date="2018" name="Emerg. Microbes Infect.">
        <title>Genomic analysis of oral Campylobacter concisus strains identified a potential bacterial molecular marker associated with active Crohn's disease.</title>
        <authorList>
            <person name="Liu F."/>
            <person name="Ma R."/>
            <person name="Tay C.Y.A."/>
            <person name="Octavia S."/>
            <person name="Lan R."/>
            <person name="Chung H.K.L."/>
            <person name="Riordan S.M."/>
            <person name="Grimm M.C."/>
            <person name="Leong R.W."/>
            <person name="Tanaka M.M."/>
            <person name="Connor S."/>
            <person name="Zhang L."/>
        </authorList>
    </citation>
    <scope>NUCLEOTIDE SEQUENCE [LARGE SCALE GENOMIC DNA]</scope>
    <source>
        <strain evidence="7 8">P1CDO2</strain>
    </source>
</reference>
<keyword evidence="4" id="KW-0378">Hydrolase</keyword>
<dbReference type="AlphaFoldDB" id="A0A7S9REA2"/>
<dbReference type="NCBIfam" id="TIGR01554">
    <property type="entry name" value="major_cap_HK97"/>
    <property type="match status" value="1"/>
</dbReference>
<dbReference type="EMBL" id="CP060707">
    <property type="protein sequence ID" value="QPH90186.1"/>
    <property type="molecule type" value="Genomic_DNA"/>
</dbReference>
<proteinExistence type="predicted"/>
<evidence type="ECO:0000313" key="7">
    <source>
        <dbReference type="EMBL" id="QPH90186.1"/>
    </source>
</evidence>
<dbReference type="InterPro" id="IPR054612">
    <property type="entry name" value="Phage_capsid-like_C"/>
</dbReference>
<feature type="domain" description="Prohead serine protease" evidence="5">
    <location>
        <begin position="65"/>
        <end position="170"/>
    </location>
</feature>
<evidence type="ECO:0000256" key="4">
    <source>
        <dbReference type="ARBA" id="ARBA00022801"/>
    </source>
</evidence>